<organism evidence="1 2">
    <name type="scientific">Tenggerimyces flavus</name>
    <dbReference type="NCBI Taxonomy" id="1708749"/>
    <lineage>
        <taxon>Bacteria</taxon>
        <taxon>Bacillati</taxon>
        <taxon>Actinomycetota</taxon>
        <taxon>Actinomycetes</taxon>
        <taxon>Propionibacteriales</taxon>
        <taxon>Nocardioidaceae</taxon>
        <taxon>Tenggerimyces</taxon>
    </lineage>
</organism>
<gene>
    <name evidence="1" type="ORF">ACFOUW_35270</name>
</gene>
<reference evidence="2" key="1">
    <citation type="journal article" date="2019" name="Int. J. Syst. Evol. Microbiol.">
        <title>The Global Catalogue of Microorganisms (GCM) 10K type strain sequencing project: providing services to taxonomists for standard genome sequencing and annotation.</title>
        <authorList>
            <consortium name="The Broad Institute Genomics Platform"/>
            <consortium name="The Broad Institute Genome Sequencing Center for Infectious Disease"/>
            <person name="Wu L."/>
            <person name="Ma J."/>
        </authorList>
    </citation>
    <scope>NUCLEOTIDE SEQUENCE [LARGE SCALE GENOMIC DNA]</scope>
    <source>
        <strain evidence="2">CGMCC 4.7241</strain>
    </source>
</reference>
<proteinExistence type="predicted"/>
<evidence type="ECO:0000313" key="2">
    <source>
        <dbReference type="Proteomes" id="UP001595699"/>
    </source>
</evidence>
<comment type="caution">
    <text evidence="1">The sequence shown here is derived from an EMBL/GenBank/DDBJ whole genome shotgun (WGS) entry which is preliminary data.</text>
</comment>
<sequence>MWDLAYAAHQFVPFHPTADLAAWGWSAEPDRSGRLRLFLSAYGLDIAAASVVDAAVVRLASMGAFIGREVAAGNPAFAVHAREDHAAGYLKAAAWIVGERARLL</sequence>
<evidence type="ECO:0000313" key="1">
    <source>
        <dbReference type="EMBL" id="MFC3766137.1"/>
    </source>
</evidence>
<dbReference type="Proteomes" id="UP001595699">
    <property type="component" value="Unassembled WGS sequence"/>
</dbReference>
<dbReference type="RefSeq" id="WP_239554070.1">
    <property type="nucleotide sequence ID" value="NZ_JAFBCM010000001.1"/>
</dbReference>
<accession>A0ABV7YP10</accession>
<name>A0ABV7YP10_9ACTN</name>
<dbReference type="EMBL" id="JBHRZH010000049">
    <property type="protein sequence ID" value="MFC3766137.1"/>
    <property type="molecule type" value="Genomic_DNA"/>
</dbReference>
<keyword evidence="2" id="KW-1185">Reference proteome</keyword>
<protein>
    <submittedName>
        <fullName evidence="1">Uncharacterized protein</fullName>
    </submittedName>
</protein>